<proteinExistence type="predicted"/>
<protein>
    <recommendedName>
        <fullName evidence="2">2TM domain-containing protein</fullName>
    </recommendedName>
</protein>
<evidence type="ECO:0000313" key="3">
    <source>
        <dbReference type="EMBL" id="GET44056.1"/>
    </source>
</evidence>
<dbReference type="AlphaFoldDB" id="A0AAV3XR01"/>
<keyword evidence="1" id="KW-0812">Transmembrane</keyword>
<dbReference type="Pfam" id="PF13239">
    <property type="entry name" value="2TM"/>
    <property type="match status" value="1"/>
</dbReference>
<accession>A0AAV3XR01</accession>
<dbReference type="EMBL" id="BLAY01000285">
    <property type="protein sequence ID" value="GET44056.1"/>
    <property type="molecule type" value="Genomic_DNA"/>
</dbReference>
<feature type="domain" description="2TM" evidence="2">
    <location>
        <begin position="69"/>
        <end position="147"/>
    </location>
</feature>
<reference evidence="3" key="1">
    <citation type="submission" date="2019-10" db="EMBL/GenBank/DDBJ databases">
        <title>Draft genome sequece of Microseira wollei NIES-4236.</title>
        <authorList>
            <person name="Yamaguchi H."/>
            <person name="Suzuki S."/>
            <person name="Kawachi M."/>
        </authorList>
    </citation>
    <scope>NUCLEOTIDE SEQUENCE</scope>
    <source>
        <strain evidence="3">NIES-4236</strain>
    </source>
</reference>
<dbReference type="Proteomes" id="UP001050975">
    <property type="component" value="Unassembled WGS sequence"/>
</dbReference>
<name>A0AAV3XR01_9CYAN</name>
<keyword evidence="1" id="KW-1133">Transmembrane helix</keyword>
<dbReference type="RefSeq" id="WP_226593524.1">
    <property type="nucleotide sequence ID" value="NZ_BLAY01000285.1"/>
</dbReference>
<evidence type="ECO:0000313" key="4">
    <source>
        <dbReference type="Proteomes" id="UP001050975"/>
    </source>
</evidence>
<feature type="transmembrane region" description="Helical" evidence="1">
    <location>
        <begin position="85"/>
        <end position="102"/>
    </location>
</feature>
<dbReference type="InterPro" id="IPR025698">
    <property type="entry name" value="2TM_dom"/>
</dbReference>
<keyword evidence="4" id="KW-1185">Reference proteome</keyword>
<organism evidence="3 4">
    <name type="scientific">Microseira wollei NIES-4236</name>
    <dbReference type="NCBI Taxonomy" id="2530354"/>
    <lineage>
        <taxon>Bacteria</taxon>
        <taxon>Bacillati</taxon>
        <taxon>Cyanobacteriota</taxon>
        <taxon>Cyanophyceae</taxon>
        <taxon>Oscillatoriophycideae</taxon>
        <taxon>Aerosakkonematales</taxon>
        <taxon>Aerosakkonemataceae</taxon>
        <taxon>Microseira</taxon>
    </lineage>
</organism>
<evidence type="ECO:0000256" key="1">
    <source>
        <dbReference type="SAM" id="Phobius"/>
    </source>
</evidence>
<gene>
    <name evidence="3" type="ORF">MiSe_88820</name>
</gene>
<sequence length="163" mass="19189">MQTDNSKITRVYSQEEIQQILHLAISRQNYEGEFSRDQLVEIAAELEISPENLLAAEREWLSQQGELQKRQAFNTYRLGRLKKRFGNYAIVNTFLVLLNLVGAGTLTWSLYILLFWGLGLGLNAWNTFQSDGEDYERDFQKWNRQNQLRQSINSFFNNFLKAW</sequence>
<evidence type="ECO:0000259" key="2">
    <source>
        <dbReference type="Pfam" id="PF13239"/>
    </source>
</evidence>
<keyword evidence="1" id="KW-0472">Membrane</keyword>
<comment type="caution">
    <text evidence="3">The sequence shown here is derived from an EMBL/GenBank/DDBJ whole genome shotgun (WGS) entry which is preliminary data.</text>
</comment>